<accession>A0A7C1XHH7</accession>
<dbReference type="GO" id="GO:0009086">
    <property type="term" value="P:methionine biosynthetic process"/>
    <property type="evidence" value="ECO:0007669"/>
    <property type="project" value="TreeGrafter"/>
</dbReference>
<keyword evidence="1" id="KW-0028">Amino-acid biosynthesis</keyword>
<dbReference type="EMBL" id="DSIN01000028">
    <property type="protein sequence ID" value="HEF27301.1"/>
    <property type="molecule type" value="Genomic_DNA"/>
</dbReference>
<evidence type="ECO:0000256" key="3">
    <source>
        <dbReference type="PIRSR" id="PIRSR000443-1"/>
    </source>
</evidence>
<evidence type="ECO:0000313" key="5">
    <source>
        <dbReference type="EMBL" id="HEF27301.1"/>
    </source>
</evidence>
<dbReference type="PIRSF" id="PIRSF000443">
    <property type="entry name" value="Homoser_Ac_trans"/>
    <property type="match status" value="1"/>
</dbReference>
<reference evidence="5" key="1">
    <citation type="journal article" date="2020" name="mSystems">
        <title>Genome- and Community-Level Interaction Insights into Carbon Utilization and Element Cycling Functions of Hydrothermarchaeota in Hydrothermal Sediment.</title>
        <authorList>
            <person name="Zhou Z."/>
            <person name="Liu Y."/>
            <person name="Xu W."/>
            <person name="Pan J."/>
            <person name="Luo Z.H."/>
            <person name="Li M."/>
        </authorList>
    </citation>
    <scope>NUCLEOTIDE SEQUENCE [LARGE SCALE GENOMIC DNA]</scope>
    <source>
        <strain evidence="5">SpSt-200</strain>
    </source>
</reference>
<dbReference type="InterPro" id="IPR008220">
    <property type="entry name" value="HAT_MetX-like"/>
</dbReference>
<dbReference type="GO" id="GO:0016787">
    <property type="term" value="F:hydrolase activity"/>
    <property type="evidence" value="ECO:0007669"/>
    <property type="project" value="UniProtKB-KW"/>
</dbReference>
<feature type="active site" evidence="3">
    <location>
        <position position="355"/>
    </location>
</feature>
<keyword evidence="5" id="KW-0378">Hydrolase</keyword>
<dbReference type="Gene3D" id="3.40.50.1820">
    <property type="entry name" value="alpha/beta hydrolase"/>
    <property type="match status" value="1"/>
</dbReference>
<dbReference type="GO" id="GO:0004414">
    <property type="term" value="F:homoserine O-acetyltransferase activity"/>
    <property type="evidence" value="ECO:0007669"/>
    <property type="project" value="TreeGrafter"/>
</dbReference>
<feature type="active site" evidence="3">
    <location>
        <position position="327"/>
    </location>
</feature>
<evidence type="ECO:0000259" key="4">
    <source>
        <dbReference type="Pfam" id="PF00561"/>
    </source>
</evidence>
<evidence type="ECO:0000256" key="1">
    <source>
        <dbReference type="ARBA" id="ARBA00022605"/>
    </source>
</evidence>
<dbReference type="GO" id="GO:0009092">
    <property type="term" value="P:homoserine metabolic process"/>
    <property type="evidence" value="ECO:0007669"/>
    <property type="project" value="TreeGrafter"/>
</dbReference>
<proteinExistence type="predicted"/>
<dbReference type="SUPFAM" id="SSF53474">
    <property type="entry name" value="alpha/beta-Hydrolases"/>
    <property type="match status" value="1"/>
</dbReference>
<dbReference type="InterPro" id="IPR000073">
    <property type="entry name" value="AB_hydrolase_1"/>
</dbReference>
<feature type="active site" description="Nucleophile" evidence="3">
    <location>
        <position position="183"/>
    </location>
</feature>
<dbReference type="PANTHER" id="PTHR32268">
    <property type="entry name" value="HOMOSERINE O-ACETYLTRANSFERASE"/>
    <property type="match status" value="1"/>
</dbReference>
<name>A0A7C1XHH7_9PSED</name>
<dbReference type="PANTHER" id="PTHR32268:SF11">
    <property type="entry name" value="HOMOSERINE O-ACETYLTRANSFERASE"/>
    <property type="match status" value="1"/>
</dbReference>
<protein>
    <submittedName>
        <fullName evidence="5">Alpha/beta fold hydrolase</fullName>
    </submittedName>
</protein>
<dbReference type="InterPro" id="IPR029058">
    <property type="entry name" value="AB_hydrolase_fold"/>
</dbReference>
<gene>
    <name evidence="5" type="ORF">ENP23_16170</name>
</gene>
<sequence length="374" mass="41069">MAQRDGMMLMYMVFRSLNFQALSRQALSLRNSMKLRHYVDRTLCALLVMMSVGVCQAAEQQRVNIGSLNMTGGKISRCDLGYRTYGTLAEDRNNVVLVTTWLAGRTSDQADMIGPGKLVDTNRWYVVAMDAIGNGVSCSPSNSQIAPRLKFPQFGIRDMVKAQHRLLAMYLGIDHAHAIVGISMGGMQALQWAVMYPDFASKVVTIVGTPHPTERDLQAWNAELAAIERAPGWNDGNYASGTGFKQLTAIHNGYLWTPERSAAKNLGNRPAPAGKLPATPGDQSFSTVDWYRQLQAMTSFDLLRQGDMATLAKKIKAQLLIITSEQDRMVDPAPSKALAAQKRAQLLVLNSDCGHMAPACEADKVNEAVKTFLK</sequence>
<evidence type="ECO:0000256" key="2">
    <source>
        <dbReference type="ARBA" id="ARBA00022679"/>
    </source>
</evidence>
<feature type="domain" description="AB hydrolase-1" evidence="4">
    <location>
        <begin position="119"/>
        <end position="357"/>
    </location>
</feature>
<dbReference type="Pfam" id="PF00561">
    <property type="entry name" value="Abhydrolase_1"/>
    <property type="match status" value="1"/>
</dbReference>
<dbReference type="AlphaFoldDB" id="A0A7C1XHH7"/>
<comment type="caution">
    <text evidence="5">The sequence shown here is derived from an EMBL/GenBank/DDBJ whole genome shotgun (WGS) entry which is preliminary data.</text>
</comment>
<organism evidence="5">
    <name type="scientific">Pseudomonas graminis</name>
    <dbReference type="NCBI Taxonomy" id="158627"/>
    <lineage>
        <taxon>Bacteria</taxon>
        <taxon>Pseudomonadati</taxon>
        <taxon>Pseudomonadota</taxon>
        <taxon>Gammaproteobacteria</taxon>
        <taxon>Pseudomonadales</taxon>
        <taxon>Pseudomonadaceae</taxon>
        <taxon>Pseudomonas</taxon>
    </lineage>
</organism>
<keyword evidence="2" id="KW-0808">Transferase</keyword>